<evidence type="ECO:0000259" key="3">
    <source>
        <dbReference type="Pfam" id="PF22936"/>
    </source>
</evidence>
<evidence type="ECO:0000256" key="2">
    <source>
        <dbReference type="SAM" id="MobiDB-lite"/>
    </source>
</evidence>
<feature type="coiled-coil region" evidence="1">
    <location>
        <begin position="911"/>
        <end position="956"/>
    </location>
</feature>
<dbReference type="EMBL" id="BKCJ010007476">
    <property type="protein sequence ID" value="GEU77450.1"/>
    <property type="molecule type" value="Genomic_DNA"/>
</dbReference>
<organism evidence="4">
    <name type="scientific">Tanacetum cinerariifolium</name>
    <name type="common">Dalmatian daisy</name>
    <name type="synonym">Chrysanthemum cinerariifolium</name>
    <dbReference type="NCBI Taxonomy" id="118510"/>
    <lineage>
        <taxon>Eukaryota</taxon>
        <taxon>Viridiplantae</taxon>
        <taxon>Streptophyta</taxon>
        <taxon>Embryophyta</taxon>
        <taxon>Tracheophyta</taxon>
        <taxon>Spermatophyta</taxon>
        <taxon>Magnoliopsida</taxon>
        <taxon>eudicotyledons</taxon>
        <taxon>Gunneridae</taxon>
        <taxon>Pentapetalae</taxon>
        <taxon>asterids</taxon>
        <taxon>campanulids</taxon>
        <taxon>Asterales</taxon>
        <taxon>Asteraceae</taxon>
        <taxon>Asteroideae</taxon>
        <taxon>Anthemideae</taxon>
        <taxon>Anthemidinae</taxon>
        <taxon>Tanacetum</taxon>
    </lineage>
</organism>
<accession>A0A6L2MUE5</accession>
<dbReference type="Pfam" id="PF22936">
    <property type="entry name" value="Pol_BBD"/>
    <property type="match status" value="1"/>
</dbReference>
<dbReference type="InterPro" id="IPR054722">
    <property type="entry name" value="PolX-like_BBD"/>
</dbReference>
<keyword evidence="1" id="KW-0175">Coiled coil</keyword>
<feature type="domain" description="Retrovirus-related Pol polyprotein from transposon TNT 1-94-like beta-barrel" evidence="3">
    <location>
        <begin position="105"/>
        <end position="149"/>
    </location>
</feature>
<feature type="region of interest" description="Disordered" evidence="2">
    <location>
        <begin position="183"/>
        <end position="205"/>
    </location>
</feature>
<comment type="caution">
    <text evidence="4">The sequence shown here is derived from an EMBL/GenBank/DDBJ whole genome shotgun (WGS) entry which is preliminary data.</text>
</comment>
<name>A0A6L2MUE5_TANCI</name>
<feature type="region of interest" description="Disordered" evidence="2">
    <location>
        <begin position="609"/>
        <end position="630"/>
    </location>
</feature>
<feature type="compositionally biased region" description="Polar residues" evidence="2">
    <location>
        <begin position="183"/>
        <end position="203"/>
    </location>
</feature>
<reference evidence="4" key="1">
    <citation type="journal article" date="2019" name="Sci. Rep.">
        <title>Draft genome of Tanacetum cinerariifolium, the natural source of mosquito coil.</title>
        <authorList>
            <person name="Yamashiro T."/>
            <person name="Shiraishi A."/>
            <person name="Satake H."/>
            <person name="Nakayama K."/>
        </authorList>
    </citation>
    <scope>NUCLEOTIDE SEQUENCE</scope>
</reference>
<protein>
    <submittedName>
        <fullName evidence="4">Ribonuclease H-like domain-containing protein</fullName>
    </submittedName>
</protein>
<dbReference type="AlphaFoldDB" id="A0A6L2MUE5"/>
<feature type="region of interest" description="Disordered" evidence="2">
    <location>
        <begin position="218"/>
        <end position="252"/>
    </location>
</feature>
<evidence type="ECO:0000256" key="1">
    <source>
        <dbReference type="SAM" id="Coils"/>
    </source>
</evidence>
<sequence>MTHTNHQRHVVPTLVLTRSRLVALTTARPVTTDVPQPYVTRSRPTKTIVTKPYSPPRRNINRKPSFKSSNFPQKVTTAMVAQVDAVKGIQENWGNPQHDLKDKGVIDSGCSRHMTGNMSYLSDFEQKNGGYVAFGGNPKGGKITGKGKFDRKDDEGFLVGYSVSRSGPTWLFDLDTLTKSMNYQPVTAGNQPNPSVDPQNTDGDATFEVKEPEFKVEKLKSEVDVSPSSSAKTKKHDDKTKREAKGKKKIKKKNNVKARSMLLMTLPTEHLMNFNQYKDAKSLFSTIETRFCGNEATKKTQKTLLKQISLPSEWNTHVVVWRNKPDLDTMSIDDLYNNFKIIEQEVKRTASSNSSSQNMDFVSYPSTNSTNDVYIAYGVSTASTQSSTASTKVNTASSQMSTANLSDATVYAFLANQSNGSQLVHKDLKQIHEDDLEEMDLKWQLALLSMRKKRNRYQDSSRRTVHVEETHPKDMVAIDGVGFDWSYMDEDEVPTNMALMAFSHFEGVKTDKSKNGLGFQSYNVVPPPATLVYNIGRPKSCEKESNNASEDIPNEPKEYPDAPLVKDRVLDNKYCLVESPIVVKKKIDVPTIAKVEFVRPKQQEKLVRKPVRPRAVNTARPRAVNTARPRAFSTAKPNSAVVNAVRANQVNVVKASACWISMEDMLPLVEKQMDWVMFSWFWTNICRLISWQCKKQTVVATSSTKAEYVAAASCCAQVIWIQNQLLDYRKKVIIIEATVREALHLADAKSIDCLPNEEIFTELSRMGYEKPSSKITFYKAFFFAQCRKFTFSKYIFDSLVRNVDSSLKFYMRIEHLKQDKKAQTLEITKLKQRVRKLERKNKVKVSGLRRLKKGEIIANIDADEDVTLKDVVDDKVKENADNMAGFKLDYFKGMSYDDIRLIFEKYFNSNVAFLKKTKEQLEEKKSRALKRTSKSLKEKAAKKQKLDEEVEELKKHLQIMPNDDDDVYTEATLLALKLQRYTLREYYCRLKTYCCSCKLKLLDDATDIKLRLLKQSAAAVQIVSAVQIVKTVSIRVNVVMYKLRLLQRYTLRDYYCWLKTYCCSCKLKLLDDAADIKLRLLEQSAAAGIRLRNMTKYLLLLEYLLNAASDSYYCQYK</sequence>
<proteinExistence type="predicted"/>
<feature type="coiled-coil region" evidence="1">
    <location>
        <begin position="813"/>
        <end position="840"/>
    </location>
</feature>
<gene>
    <name evidence="4" type="ORF">Tci_049428</name>
</gene>
<feature type="region of interest" description="Disordered" evidence="2">
    <location>
        <begin position="47"/>
        <end position="70"/>
    </location>
</feature>
<evidence type="ECO:0000313" key="4">
    <source>
        <dbReference type="EMBL" id="GEU77450.1"/>
    </source>
</evidence>